<dbReference type="EMBL" id="GGEC01011661">
    <property type="protein sequence ID" value="MBW92144.1"/>
    <property type="molecule type" value="Transcribed_RNA"/>
</dbReference>
<organism evidence="1">
    <name type="scientific">Rhizophora mucronata</name>
    <name type="common">Asiatic mangrove</name>
    <dbReference type="NCBI Taxonomy" id="61149"/>
    <lineage>
        <taxon>Eukaryota</taxon>
        <taxon>Viridiplantae</taxon>
        <taxon>Streptophyta</taxon>
        <taxon>Embryophyta</taxon>
        <taxon>Tracheophyta</taxon>
        <taxon>Spermatophyta</taxon>
        <taxon>Magnoliopsida</taxon>
        <taxon>eudicotyledons</taxon>
        <taxon>Gunneridae</taxon>
        <taxon>Pentapetalae</taxon>
        <taxon>rosids</taxon>
        <taxon>fabids</taxon>
        <taxon>Malpighiales</taxon>
        <taxon>Rhizophoraceae</taxon>
        <taxon>Rhizophora</taxon>
    </lineage>
</organism>
<reference evidence="1" key="1">
    <citation type="submission" date="2018-02" db="EMBL/GenBank/DDBJ databases">
        <title>Rhizophora mucronata_Transcriptome.</title>
        <authorList>
            <person name="Meera S.P."/>
            <person name="Sreeshan A."/>
            <person name="Augustine A."/>
        </authorList>
    </citation>
    <scope>NUCLEOTIDE SEQUENCE</scope>
    <source>
        <tissue evidence="1">Leaf</tissue>
    </source>
</reference>
<evidence type="ECO:0000313" key="1">
    <source>
        <dbReference type="EMBL" id="MBW92144.1"/>
    </source>
</evidence>
<accession>A0A2P2JFC2</accession>
<name>A0A2P2JFC2_RHIMU</name>
<proteinExistence type="predicted"/>
<sequence>MHRFKHELSLQTHKYTHINKNKHHSNTYIQIQLQMAKGSEMCIIQYQNHQQKNEL</sequence>
<dbReference type="AlphaFoldDB" id="A0A2P2JFC2"/>
<protein>
    <submittedName>
        <fullName evidence="1">Uncharacterized protein</fullName>
    </submittedName>
</protein>